<dbReference type="InterPro" id="IPR028978">
    <property type="entry name" value="Chorismate_lyase_/UTRA_dom_sf"/>
</dbReference>
<dbReference type="Gene3D" id="1.10.10.10">
    <property type="entry name" value="Winged helix-like DNA-binding domain superfamily/Winged helix DNA-binding domain"/>
    <property type="match status" value="1"/>
</dbReference>
<feature type="domain" description="HTH gntR-type" evidence="4">
    <location>
        <begin position="1"/>
        <end position="66"/>
    </location>
</feature>
<keyword evidence="1" id="KW-0805">Transcription regulation</keyword>
<dbReference type="PANTHER" id="PTHR44846">
    <property type="entry name" value="MANNOSYL-D-GLYCERATE TRANSPORT/METABOLISM SYSTEM REPRESSOR MNGR-RELATED"/>
    <property type="match status" value="1"/>
</dbReference>
<keyword evidence="2" id="KW-0238">DNA-binding</keyword>
<dbReference type="InterPro" id="IPR000524">
    <property type="entry name" value="Tscrpt_reg_HTH_GntR"/>
</dbReference>
<dbReference type="RefSeq" id="WP_025358386.1">
    <property type="nucleotide sequence ID" value="NZ_BAAABQ010000065.1"/>
</dbReference>
<reference evidence="5 6" key="1">
    <citation type="submission" date="2020-08" db="EMBL/GenBank/DDBJ databases">
        <title>Genomic Encyclopedia of Archaeal and Bacterial Type Strains, Phase II (KMG-II): from individual species to whole genera.</title>
        <authorList>
            <person name="Goeker M."/>
        </authorList>
    </citation>
    <scope>NUCLEOTIDE SEQUENCE [LARGE SCALE GENOMIC DNA]</scope>
    <source>
        <strain evidence="5 6">DSM 43850</strain>
    </source>
</reference>
<proteinExistence type="predicted"/>
<organism evidence="5 6">
    <name type="scientific">Kutzneria viridogrisea</name>
    <dbReference type="NCBI Taxonomy" id="47990"/>
    <lineage>
        <taxon>Bacteria</taxon>
        <taxon>Bacillati</taxon>
        <taxon>Actinomycetota</taxon>
        <taxon>Actinomycetes</taxon>
        <taxon>Pseudonocardiales</taxon>
        <taxon>Pseudonocardiaceae</taxon>
        <taxon>Kutzneria</taxon>
    </lineage>
</organism>
<accession>A0ABR6BB62</accession>
<evidence type="ECO:0000256" key="3">
    <source>
        <dbReference type="ARBA" id="ARBA00023163"/>
    </source>
</evidence>
<dbReference type="InterPro" id="IPR036388">
    <property type="entry name" value="WH-like_DNA-bd_sf"/>
</dbReference>
<dbReference type="CDD" id="cd07377">
    <property type="entry name" value="WHTH_GntR"/>
    <property type="match status" value="1"/>
</dbReference>
<sequence length="236" mass="26271">MRRAEVRQRLRELIDGRRPGAVLPSERSLSEQFGVSRPTLRAAMAELAHDGLLVREHGRGTFTASPTTVRSLEPVQVRDEAVPPGDPTWLSRVVEFQRCAAGARLGQRMEVSPGTEVVRAVRVRLVEDRPMAIERILLPAVLVPGMTSDDLASGSLYELLRMRYEVVAEEAVQTTEPTVTDSLEAELLGVPEFAPALLFERTTRDVTGRVVEYSRSLYRGDRYRITTRLRFGGTSG</sequence>
<evidence type="ECO:0000313" key="5">
    <source>
        <dbReference type="EMBL" id="MBA8924107.1"/>
    </source>
</evidence>
<evidence type="ECO:0000256" key="1">
    <source>
        <dbReference type="ARBA" id="ARBA00023015"/>
    </source>
</evidence>
<protein>
    <submittedName>
        <fullName evidence="5">GntR family transcriptional regulator</fullName>
    </submittedName>
</protein>
<evidence type="ECO:0000259" key="4">
    <source>
        <dbReference type="PROSITE" id="PS50949"/>
    </source>
</evidence>
<dbReference type="InterPro" id="IPR050679">
    <property type="entry name" value="Bact_HTH_transcr_reg"/>
</dbReference>
<dbReference type="InterPro" id="IPR036390">
    <property type="entry name" value="WH_DNA-bd_sf"/>
</dbReference>
<dbReference type="Pfam" id="PF00392">
    <property type="entry name" value="GntR"/>
    <property type="match status" value="1"/>
</dbReference>
<dbReference type="PROSITE" id="PS50949">
    <property type="entry name" value="HTH_GNTR"/>
    <property type="match status" value="1"/>
</dbReference>
<dbReference type="Gene3D" id="3.40.1410.10">
    <property type="entry name" value="Chorismate lyase-like"/>
    <property type="match status" value="1"/>
</dbReference>
<keyword evidence="6" id="KW-1185">Reference proteome</keyword>
<dbReference type="SMART" id="SM00866">
    <property type="entry name" value="UTRA"/>
    <property type="match status" value="1"/>
</dbReference>
<keyword evidence="3" id="KW-0804">Transcription</keyword>
<dbReference type="SMART" id="SM00345">
    <property type="entry name" value="HTH_GNTR"/>
    <property type="match status" value="1"/>
</dbReference>
<gene>
    <name evidence="5" type="ORF">BC739_001304</name>
</gene>
<comment type="caution">
    <text evidence="5">The sequence shown here is derived from an EMBL/GenBank/DDBJ whole genome shotgun (WGS) entry which is preliminary data.</text>
</comment>
<dbReference type="Pfam" id="PF07702">
    <property type="entry name" value="UTRA"/>
    <property type="match status" value="1"/>
</dbReference>
<dbReference type="EMBL" id="JACJID010000001">
    <property type="protein sequence ID" value="MBA8924107.1"/>
    <property type="molecule type" value="Genomic_DNA"/>
</dbReference>
<dbReference type="PRINTS" id="PR00035">
    <property type="entry name" value="HTHGNTR"/>
</dbReference>
<name>A0ABR6BB62_9PSEU</name>
<dbReference type="SUPFAM" id="SSF64288">
    <property type="entry name" value="Chorismate lyase-like"/>
    <property type="match status" value="1"/>
</dbReference>
<dbReference type="InterPro" id="IPR011663">
    <property type="entry name" value="UTRA"/>
</dbReference>
<evidence type="ECO:0000313" key="6">
    <source>
        <dbReference type="Proteomes" id="UP000517916"/>
    </source>
</evidence>
<dbReference type="Proteomes" id="UP000517916">
    <property type="component" value="Unassembled WGS sequence"/>
</dbReference>
<dbReference type="SUPFAM" id="SSF46785">
    <property type="entry name" value="Winged helix' DNA-binding domain"/>
    <property type="match status" value="1"/>
</dbReference>
<evidence type="ECO:0000256" key="2">
    <source>
        <dbReference type="ARBA" id="ARBA00023125"/>
    </source>
</evidence>
<dbReference type="PANTHER" id="PTHR44846:SF1">
    <property type="entry name" value="MANNOSYL-D-GLYCERATE TRANSPORT_METABOLISM SYSTEM REPRESSOR MNGR-RELATED"/>
    <property type="match status" value="1"/>
</dbReference>